<dbReference type="Proteomes" id="UP000749471">
    <property type="component" value="Unassembled WGS sequence"/>
</dbReference>
<dbReference type="Pfam" id="PF18316">
    <property type="entry name" value="S-l_SbsC_C"/>
    <property type="match status" value="8"/>
</dbReference>
<comment type="caution">
    <text evidence="3">The sequence shown here is derived from an EMBL/GenBank/DDBJ whole genome shotgun (WGS) entry which is preliminary data.</text>
</comment>
<keyword evidence="4" id="KW-1185">Reference proteome</keyword>
<keyword evidence="1" id="KW-0732">Signal</keyword>
<protein>
    <recommendedName>
        <fullName evidence="2">S-layer protein SbsC C-terminal domain-containing protein</fullName>
    </recommendedName>
</protein>
<sequence>MRKTTAVILLIVMVMSSIVSFAAPGDIIHTGLKKSYRVNNGQEQDELLKDILEGADVKRFYREVEEGKYVNIKKEEDRHLEYLSEILKREGITTPVDIANYMRENSIELGVDFDMITKNIAVAFNEIEDEGKGNLGDYINVGAIPLLTSKDYSTPEPGYKDGTTKISTLNMPIGASKWYIKVLDKEEDSLNKDFQLTNGTPYSKNEDIEIESGKYLGLYATDRMDKVKAYVNIKITDKMVKKPREEAAKLEVGKLVKGNNIAGSVVIEGLDSNDKWKVVVLNDSLDKVYKDHNFTEAIDYVSGEDIIVVSGEDIDSIKDNFKKYVLVYSLDKDGKISGYNILEVTKNNLSLPPTKLIANTHYTGPIAGTEDGTTKFEKLNFGTIEATKWQILVSKNKINIPLMDSKFTGKDYVDGSNIETNPGDYLLLTSVNDENKIKGYALFKLEETQIKGKAAPEFKISPEKGNAPQTTKVSDLDKVDGANKWMYITGKSLSDALLDKVYPGSKDYILGEDIKANPGDTLLILATDNDGKVKAFGKETLTIDMIKNSPPMVLELGVHYSNPKKGTDIGTTIFEVLSATTSIKDVDQWMYVVGKENFQIPESNGMVEGAKIIEAKKDIVVAEKDEFYSEEDFNKNLLLLATVKDGTNYKIKGYAFIKLNSENVKMPEAKKLKEGENYSAPIKGSMANAVKIENLSQVGIEGFNQWRYKIIKENIDVEYNSIVERSLSYGAGRDIRVEPGENILLLATDSNLKTKGYAVIEIKEDQIKNPNAPLLMINTNYTEPVPGSKNGSTKFGFLSFSTNITGATKWIYKIGDKTFGSIELDSKFEGTPYIKDSDIENVKVNDYLILLATDDNGQVKAYREFRLTDKNIRGGEVPILTDVNYTLTTGSKPGTTKFSKLEFYGISGANRWKIKTLEKDLDPSEKPYLNSIVDDASFYTLGQDIQVNPVKDNDYGYILLLAVDGSSKTKGYAVVKVTSNEVKEHAPVLNLDINMGSEIDTVKIGTASDGKKYKIVLQDKPYAIPAKGDSATGEDYELGKNITVKVGQHLTIFEIDNNNKIQGYKTFEIKSDKIKQGSANFQDKKILEGGIVTGGETLEIKLVDAVWADLKGDKTIRDKFFSGFNADNQQGQWSKVINSLIADGSGALTINDKTLTISFPETKDYDIVEEQKITLTIPPEAIKGAINPIKASGTITIKPTVKATISGDVVKNTIRQKDIITGGNTIVIELADGNWEGNIDKDKLISGFQGGSGWDKIAKAINDNHVVRNSSKKVTITLPPVNVDFGTTKETVKLTIPKELIENAEEDVIAVPMFTLHPDILKVEGKVADGKDTVTMQAPDGKTVRPGMDTWVIEVTNSNLKEDLTDKDITITGLPSGLKTTVKRLDDKKMEIKVSGTSSNPIDKITIRIKIKGSAVAEQGSMDSNDIEVKIEKSVPMDLENVKYKIENNKIIFIGITDEMEYSINSTNGVNGTWTIGDSDVTIDKLEPVRLFVREKLQPKVYREVVNLNYEKAPEGIEISSVDYESTLGKAAVGLKNIVNTMEYSIDGGNNWTPISTSTDKITLDDKADLRVRLKAVVGESGSLPSQSTKRLNGLFLGNVALSVGEGKIKGTNTSMEYSLNSTNGTDGSWTAGKSNETLVQFSSGTTIWVREKGSSINIRKLGTVEQAAEPTLNSINYSIKDGKLMGVNNTLEYRIAEDKWISINGNEVTGVEFKPGKLEFRAKGSTTKLPSLPVEKATIKEPANPPEIKSIDDKDKKILYYDSTNKEWKNIDSTFEYKIGSNGDWKLGNVFDSDSEKDNNIMVYVRKAATTTELPSKEKGVSFTKNLTFDNVSVNVAGGYIEGTTTNMEYSINSTDGTDGNWKAASNEKTNVDFAPGMNVWIREKGKPSINKQILADLKREELPKLGSVYYNIGTKKISNQSNQNLEYRIGEDSWKRLDAQSDAYEVEFKAGKLEFRQRATETTLASLPEGKAVIKAAASGPVAEYDDVDNKITSIAYNPNTNGWKDFEYRINPKNDSPWISGELLATEDLSGDKIVEIRATATDKALPSQITKIEFTKNLELTHVILSTHTNPHELNGTTTDMEYIIYLTDNPPHGWIKCDNGNTVLPEWLKESIKLGTCSEIIIRDSRENQHENKHVVWKKD</sequence>
<evidence type="ECO:0000256" key="1">
    <source>
        <dbReference type="SAM" id="SignalP"/>
    </source>
</evidence>
<dbReference type="RefSeq" id="WP_216516658.1">
    <property type="nucleotide sequence ID" value="NZ_JAHLPM010000002.1"/>
</dbReference>
<feature type="domain" description="S-layer protein SbsC C-terminal" evidence="2">
    <location>
        <begin position="889"/>
        <end position="980"/>
    </location>
</feature>
<gene>
    <name evidence="3" type="ORF">KQI42_03150</name>
</gene>
<name>A0ABS6E3G5_9FIRM</name>
<organism evidence="3 4">
    <name type="scientific">Tissierella simiarum</name>
    <dbReference type="NCBI Taxonomy" id="2841534"/>
    <lineage>
        <taxon>Bacteria</taxon>
        <taxon>Bacillati</taxon>
        <taxon>Bacillota</taxon>
        <taxon>Tissierellia</taxon>
        <taxon>Tissierellales</taxon>
        <taxon>Tissierellaceae</taxon>
        <taxon>Tissierella</taxon>
    </lineage>
</organism>
<evidence type="ECO:0000259" key="2">
    <source>
        <dbReference type="Pfam" id="PF18316"/>
    </source>
</evidence>
<feature type="domain" description="S-layer protein SbsC C-terminal" evidence="2">
    <location>
        <begin position="156"/>
        <end position="236"/>
    </location>
</feature>
<evidence type="ECO:0000313" key="3">
    <source>
        <dbReference type="EMBL" id="MBU5436990.1"/>
    </source>
</evidence>
<feature type="domain" description="S-layer protein SbsC C-terminal" evidence="2">
    <location>
        <begin position="367"/>
        <end position="447"/>
    </location>
</feature>
<feature type="signal peptide" evidence="1">
    <location>
        <begin position="1"/>
        <end position="22"/>
    </location>
</feature>
<accession>A0ABS6E3G5</accession>
<evidence type="ECO:0000313" key="4">
    <source>
        <dbReference type="Proteomes" id="UP000749471"/>
    </source>
</evidence>
<reference evidence="3 4" key="1">
    <citation type="submission" date="2021-06" db="EMBL/GenBank/DDBJ databases">
        <authorList>
            <person name="Sun Q."/>
            <person name="Li D."/>
        </authorList>
    </citation>
    <scope>NUCLEOTIDE SEQUENCE [LARGE SCALE GENOMIC DNA]</scope>
    <source>
        <strain evidence="3 4">MSJ-40</strain>
    </source>
</reference>
<feature type="domain" description="S-layer protein SbsC C-terminal" evidence="2">
    <location>
        <begin position="463"/>
        <end position="542"/>
    </location>
</feature>
<feature type="domain" description="S-layer protein SbsC C-terminal" evidence="2">
    <location>
        <begin position="996"/>
        <end position="1072"/>
    </location>
</feature>
<proteinExistence type="predicted"/>
<feature type="domain" description="S-layer protein SbsC C-terminal" evidence="2">
    <location>
        <begin position="785"/>
        <end position="868"/>
    </location>
</feature>
<feature type="chain" id="PRO_5046151382" description="S-layer protein SbsC C-terminal domain-containing protein" evidence="1">
    <location>
        <begin position="23"/>
        <end position="2145"/>
    </location>
</feature>
<dbReference type="EMBL" id="JAHLPM010000002">
    <property type="protein sequence ID" value="MBU5436990.1"/>
    <property type="molecule type" value="Genomic_DNA"/>
</dbReference>
<dbReference type="InterPro" id="IPR040751">
    <property type="entry name" value="SbsC_C"/>
</dbReference>
<feature type="domain" description="S-layer protein SbsC C-terminal" evidence="2">
    <location>
        <begin position="683"/>
        <end position="765"/>
    </location>
</feature>
<feature type="domain" description="S-layer protein SbsC C-terminal" evidence="2">
    <location>
        <begin position="262"/>
        <end position="345"/>
    </location>
</feature>